<feature type="domain" description="HTH lysR-type" evidence="5">
    <location>
        <begin position="1"/>
        <end position="60"/>
    </location>
</feature>
<dbReference type="SUPFAM" id="SSF46785">
    <property type="entry name" value="Winged helix' DNA-binding domain"/>
    <property type="match status" value="1"/>
</dbReference>
<gene>
    <name evidence="6" type="ORF">F3J37_27585</name>
</gene>
<comment type="caution">
    <text evidence="6">The sequence shown here is derived from an EMBL/GenBank/DDBJ whole genome shotgun (WGS) entry which is preliminary data.</text>
</comment>
<evidence type="ECO:0000256" key="3">
    <source>
        <dbReference type="ARBA" id="ARBA00023125"/>
    </source>
</evidence>
<dbReference type="CDD" id="cd08422">
    <property type="entry name" value="PBP2_CrgA_like"/>
    <property type="match status" value="1"/>
</dbReference>
<dbReference type="Pfam" id="PF00126">
    <property type="entry name" value="HTH_1"/>
    <property type="match status" value="1"/>
</dbReference>
<dbReference type="EMBL" id="VWXC01000046">
    <property type="protein sequence ID" value="NIG22404.1"/>
    <property type="molecule type" value="Genomic_DNA"/>
</dbReference>
<evidence type="ECO:0000259" key="5">
    <source>
        <dbReference type="PROSITE" id="PS50931"/>
    </source>
</evidence>
<accession>A0ABX0S2T2</accession>
<reference evidence="6 7" key="1">
    <citation type="journal article" date="2019" name="bioRxiv">
        <title>Bacteria contribute to plant secondary compound degradation in a generalist herbivore system.</title>
        <authorList>
            <person name="Francoeur C.B."/>
            <person name="Khadempour L."/>
            <person name="Moreira-Soto R.D."/>
            <person name="Gotting K."/>
            <person name="Book A.J."/>
            <person name="Pinto-Tomas A.A."/>
            <person name="Keefover-Ring K."/>
            <person name="Currie C.R."/>
        </authorList>
    </citation>
    <scope>NUCLEOTIDE SEQUENCE [LARGE SCALE GENOMIC DNA]</scope>
    <source>
        <strain evidence="6">Al-1710</strain>
    </source>
</reference>
<evidence type="ECO:0000256" key="1">
    <source>
        <dbReference type="ARBA" id="ARBA00009437"/>
    </source>
</evidence>
<evidence type="ECO:0000256" key="2">
    <source>
        <dbReference type="ARBA" id="ARBA00023015"/>
    </source>
</evidence>
<keyword evidence="3" id="KW-0238">DNA-binding</keyword>
<dbReference type="InterPro" id="IPR005119">
    <property type="entry name" value="LysR_subst-bd"/>
</dbReference>
<dbReference type="InterPro" id="IPR036390">
    <property type="entry name" value="WH_DNA-bd_sf"/>
</dbReference>
<dbReference type="Gene3D" id="3.40.190.290">
    <property type="match status" value="1"/>
</dbReference>
<dbReference type="PANTHER" id="PTHR30537">
    <property type="entry name" value="HTH-TYPE TRANSCRIPTIONAL REGULATOR"/>
    <property type="match status" value="1"/>
</dbReference>
<evidence type="ECO:0000313" key="7">
    <source>
        <dbReference type="Proteomes" id="UP001515780"/>
    </source>
</evidence>
<proteinExistence type="inferred from homology"/>
<dbReference type="InterPro" id="IPR000847">
    <property type="entry name" value="LysR_HTH_N"/>
</dbReference>
<comment type="similarity">
    <text evidence="1">Belongs to the LysR transcriptional regulatory family.</text>
</comment>
<evidence type="ECO:0000256" key="4">
    <source>
        <dbReference type="ARBA" id="ARBA00023163"/>
    </source>
</evidence>
<sequence>MNNKLNAISTFLHVAEAGSFSEAARQIGLKQSAVSQQIAALEEELGVVLLNRTTRKMALTEQGQRYQRDMQPLLEAMREAESNLSPGDHQWQGKVHVQLPSGLGQLFLPHLLNLQKANAGLHLKISLDDRIADLITEGVDIAIRLGSQPPDEHASRVLARVKIQLFSAPMFSPVYSPADLPALPHIRFSGIMHDAPLRLISENETVDVKVNTVFQTSTSEGLLQALQAGIGIGGMQLPLVTKAVQAGTLIPVLPDWKLPDRFLYVVFPDARFIPHKVRNVAGVIEQLLPQIAGLL</sequence>
<dbReference type="PROSITE" id="PS50931">
    <property type="entry name" value="HTH_LYSR"/>
    <property type="match status" value="1"/>
</dbReference>
<dbReference type="Pfam" id="PF03466">
    <property type="entry name" value="LysR_substrate"/>
    <property type="match status" value="1"/>
</dbReference>
<evidence type="ECO:0000313" key="6">
    <source>
        <dbReference type="EMBL" id="NIG22404.1"/>
    </source>
</evidence>
<dbReference type="PANTHER" id="PTHR30537:SF5">
    <property type="entry name" value="HTH-TYPE TRANSCRIPTIONAL ACTIVATOR TTDR-RELATED"/>
    <property type="match status" value="1"/>
</dbReference>
<keyword evidence="2" id="KW-0805">Transcription regulation</keyword>
<dbReference type="Proteomes" id="UP001515780">
    <property type="component" value="Unassembled WGS sequence"/>
</dbReference>
<protein>
    <submittedName>
        <fullName evidence="6">LysR family transcriptional regulator</fullName>
    </submittedName>
</protein>
<dbReference type="InterPro" id="IPR036388">
    <property type="entry name" value="WH-like_DNA-bd_sf"/>
</dbReference>
<organism evidence="6 7">
    <name type="scientific">Candidatus Pantoea communis</name>
    <dbReference type="NCBI Taxonomy" id="2608354"/>
    <lineage>
        <taxon>Bacteria</taxon>
        <taxon>Pseudomonadati</taxon>
        <taxon>Pseudomonadota</taxon>
        <taxon>Gammaproteobacteria</taxon>
        <taxon>Enterobacterales</taxon>
        <taxon>Erwiniaceae</taxon>
        <taxon>Pantoea</taxon>
    </lineage>
</organism>
<dbReference type="SUPFAM" id="SSF53850">
    <property type="entry name" value="Periplasmic binding protein-like II"/>
    <property type="match status" value="1"/>
</dbReference>
<keyword evidence="7" id="KW-1185">Reference proteome</keyword>
<name>A0ABX0S2T2_9GAMM</name>
<dbReference type="PRINTS" id="PR00039">
    <property type="entry name" value="HTHLYSR"/>
</dbReference>
<dbReference type="RefSeq" id="WP_034830567.1">
    <property type="nucleotide sequence ID" value="NZ_VWXC01000046.1"/>
</dbReference>
<keyword evidence="4" id="KW-0804">Transcription</keyword>
<dbReference type="InterPro" id="IPR058163">
    <property type="entry name" value="LysR-type_TF_proteobact-type"/>
</dbReference>
<dbReference type="Gene3D" id="1.10.10.10">
    <property type="entry name" value="Winged helix-like DNA-binding domain superfamily/Winged helix DNA-binding domain"/>
    <property type="match status" value="1"/>
</dbReference>